<keyword evidence="2" id="KW-0732">Signal</keyword>
<feature type="region of interest" description="Disordered" evidence="1">
    <location>
        <begin position="28"/>
        <end position="66"/>
    </location>
</feature>
<gene>
    <name evidence="3" type="ORF">MSPICULIGERA_LOCUS14439</name>
</gene>
<keyword evidence="4" id="KW-1185">Reference proteome</keyword>
<feature type="non-terminal residue" evidence="3">
    <location>
        <position position="1"/>
    </location>
</feature>
<evidence type="ECO:0000256" key="2">
    <source>
        <dbReference type="SAM" id="SignalP"/>
    </source>
</evidence>
<accession>A0AA36CVI9</accession>
<evidence type="ECO:0000256" key="1">
    <source>
        <dbReference type="SAM" id="MobiDB-lite"/>
    </source>
</evidence>
<feature type="compositionally biased region" description="Basic and acidic residues" evidence="1">
    <location>
        <begin position="39"/>
        <end position="66"/>
    </location>
</feature>
<evidence type="ECO:0000313" key="3">
    <source>
        <dbReference type="EMBL" id="CAJ0576140.1"/>
    </source>
</evidence>
<feature type="signal peptide" evidence="2">
    <location>
        <begin position="1"/>
        <end position="16"/>
    </location>
</feature>
<dbReference type="Proteomes" id="UP001177023">
    <property type="component" value="Unassembled WGS sequence"/>
</dbReference>
<comment type="caution">
    <text evidence="3">The sequence shown here is derived from an EMBL/GenBank/DDBJ whole genome shotgun (WGS) entry which is preliminary data.</text>
</comment>
<proteinExistence type="predicted"/>
<dbReference type="EMBL" id="CATQJA010002642">
    <property type="protein sequence ID" value="CAJ0576140.1"/>
    <property type="molecule type" value="Genomic_DNA"/>
</dbReference>
<dbReference type="AlphaFoldDB" id="A0AA36CVI9"/>
<sequence length="66" mass="7274">MRTLLVLLLLIVAASADGCKGGRLPECPPGPLGYPFQQGEKDNWPWRVNKSDGKGGKPKVEDRREK</sequence>
<feature type="chain" id="PRO_5041295809" evidence="2">
    <location>
        <begin position="17"/>
        <end position="66"/>
    </location>
</feature>
<name>A0AA36CVI9_9BILA</name>
<organism evidence="3 4">
    <name type="scientific">Mesorhabditis spiculigera</name>
    <dbReference type="NCBI Taxonomy" id="96644"/>
    <lineage>
        <taxon>Eukaryota</taxon>
        <taxon>Metazoa</taxon>
        <taxon>Ecdysozoa</taxon>
        <taxon>Nematoda</taxon>
        <taxon>Chromadorea</taxon>
        <taxon>Rhabditida</taxon>
        <taxon>Rhabditina</taxon>
        <taxon>Rhabditomorpha</taxon>
        <taxon>Rhabditoidea</taxon>
        <taxon>Rhabditidae</taxon>
        <taxon>Mesorhabditinae</taxon>
        <taxon>Mesorhabditis</taxon>
    </lineage>
</organism>
<reference evidence="3" key="1">
    <citation type="submission" date="2023-06" db="EMBL/GenBank/DDBJ databases">
        <authorList>
            <person name="Delattre M."/>
        </authorList>
    </citation>
    <scope>NUCLEOTIDE SEQUENCE</scope>
    <source>
        <strain evidence="3">AF72</strain>
    </source>
</reference>
<evidence type="ECO:0000313" key="4">
    <source>
        <dbReference type="Proteomes" id="UP001177023"/>
    </source>
</evidence>
<protein>
    <submittedName>
        <fullName evidence="3">Uncharacterized protein</fullName>
    </submittedName>
</protein>